<keyword evidence="3" id="KW-0804">Transcription</keyword>
<dbReference type="RefSeq" id="WP_238317483.1">
    <property type="nucleotide sequence ID" value="NZ_BQKV01000080.1"/>
</dbReference>
<keyword evidence="2" id="KW-0238">DNA-binding</keyword>
<keyword evidence="6" id="KW-1185">Reference proteome</keyword>
<evidence type="ECO:0000256" key="1">
    <source>
        <dbReference type="ARBA" id="ARBA00023015"/>
    </source>
</evidence>
<dbReference type="InterPro" id="IPR036388">
    <property type="entry name" value="WH-like_DNA-bd_sf"/>
</dbReference>
<evidence type="ECO:0000313" key="6">
    <source>
        <dbReference type="Proteomes" id="UP001055185"/>
    </source>
</evidence>
<organism evidence="5 6">
    <name type="scientific">Faecalibacterium gallinarum</name>
    <dbReference type="NCBI Taxonomy" id="2903556"/>
    <lineage>
        <taxon>Bacteria</taxon>
        <taxon>Bacillati</taxon>
        <taxon>Bacillota</taxon>
        <taxon>Clostridia</taxon>
        <taxon>Eubacteriales</taxon>
        <taxon>Oscillospiraceae</taxon>
        <taxon>Faecalibacterium</taxon>
    </lineage>
</organism>
<keyword evidence="1" id="KW-0805">Transcription regulation</keyword>
<dbReference type="GO" id="GO:0003677">
    <property type="term" value="F:DNA binding"/>
    <property type="evidence" value="ECO:0007669"/>
    <property type="project" value="UniProtKB-KW"/>
</dbReference>
<evidence type="ECO:0000313" key="5">
    <source>
        <dbReference type="EMBL" id="GJN65226.1"/>
    </source>
</evidence>
<reference evidence="5" key="1">
    <citation type="journal article" date="2022" name="Int. J. Syst. Evol. Microbiol.">
        <title>Genome-based, phenotypic and chemotaxonomic classification of Faecalibacterium strains: proposal of three novel species Faecalibacterium duncaniae sp. nov., Faecalibacterium hattorii sp. nov. and Faecalibacterium gallinarum sp. nov. .</title>
        <authorList>
            <person name="Sakamoto M."/>
            <person name="Sakurai N."/>
            <person name="Tanno H."/>
            <person name="Iino T."/>
            <person name="Ohkuma M."/>
            <person name="Endo A."/>
        </authorList>
    </citation>
    <scope>NUCLEOTIDE SEQUENCE</scope>
    <source>
        <strain evidence="5">JCM 17207</strain>
    </source>
</reference>
<name>A0AA37J0Y0_9FIRM</name>
<evidence type="ECO:0000256" key="3">
    <source>
        <dbReference type="ARBA" id="ARBA00023163"/>
    </source>
</evidence>
<dbReference type="PANTHER" id="PTHR42756:SF1">
    <property type="entry name" value="TRANSCRIPTIONAL REPRESSOR OF EMRAB OPERON"/>
    <property type="match status" value="1"/>
</dbReference>
<evidence type="ECO:0000259" key="4">
    <source>
        <dbReference type="SMART" id="SM00347"/>
    </source>
</evidence>
<dbReference type="InterPro" id="IPR036390">
    <property type="entry name" value="WH_DNA-bd_sf"/>
</dbReference>
<comment type="caution">
    <text evidence="5">The sequence shown here is derived from an EMBL/GenBank/DDBJ whole genome shotgun (WGS) entry which is preliminary data.</text>
</comment>
<feature type="domain" description="HTH marR-type" evidence="4">
    <location>
        <begin position="25"/>
        <end position="126"/>
    </location>
</feature>
<dbReference type="InterPro" id="IPR000835">
    <property type="entry name" value="HTH_MarR-typ"/>
</dbReference>
<evidence type="ECO:0000256" key="2">
    <source>
        <dbReference type="ARBA" id="ARBA00023125"/>
    </source>
</evidence>
<dbReference type="GO" id="GO:0003700">
    <property type="term" value="F:DNA-binding transcription factor activity"/>
    <property type="evidence" value="ECO:0007669"/>
    <property type="project" value="InterPro"/>
</dbReference>
<dbReference type="Pfam" id="PF12802">
    <property type="entry name" value="MarR_2"/>
    <property type="match status" value="1"/>
</dbReference>
<sequence>MSTQSSGSLKRLNYLLGEIDGTYHEVARKLGVSDSVSKILYTICDTDSGDRCPLHEICRQTGLSKQTVNSALRGLEREGVIYLRAVDGKAKEVCLTEPGKAFAEKTARQVIQIENDILEDWTPEELEIYLKLTERYLAQLAQKAEQLPQRPGLNTP</sequence>
<dbReference type="SMART" id="SM00347">
    <property type="entry name" value="HTH_MARR"/>
    <property type="match status" value="1"/>
</dbReference>
<protein>
    <recommendedName>
        <fullName evidence="4">HTH marR-type domain-containing protein</fullName>
    </recommendedName>
</protein>
<dbReference type="EMBL" id="BQKV01000080">
    <property type="protein sequence ID" value="GJN65226.1"/>
    <property type="molecule type" value="Genomic_DNA"/>
</dbReference>
<proteinExistence type="predicted"/>
<dbReference type="SUPFAM" id="SSF46785">
    <property type="entry name" value="Winged helix' DNA-binding domain"/>
    <property type="match status" value="1"/>
</dbReference>
<dbReference type="AlphaFoldDB" id="A0AA37J0Y0"/>
<accession>A0AA37J0Y0</accession>
<gene>
    <name evidence="5" type="ORF">JCM17207_18510</name>
</gene>
<dbReference type="Proteomes" id="UP001055185">
    <property type="component" value="Unassembled WGS sequence"/>
</dbReference>
<dbReference type="Gene3D" id="1.10.10.10">
    <property type="entry name" value="Winged helix-like DNA-binding domain superfamily/Winged helix DNA-binding domain"/>
    <property type="match status" value="1"/>
</dbReference>
<dbReference type="PANTHER" id="PTHR42756">
    <property type="entry name" value="TRANSCRIPTIONAL REGULATOR, MARR"/>
    <property type="match status" value="1"/>
</dbReference>